<evidence type="ECO:0008006" key="8">
    <source>
        <dbReference type="Google" id="ProtNLM"/>
    </source>
</evidence>
<evidence type="ECO:0000313" key="6">
    <source>
        <dbReference type="EMBL" id="OLY79945.1"/>
    </source>
</evidence>
<dbReference type="EMBL" id="LSSL01003938">
    <property type="protein sequence ID" value="OLY79945.1"/>
    <property type="molecule type" value="Genomic_DNA"/>
</dbReference>
<dbReference type="CDD" id="cd12148">
    <property type="entry name" value="fungal_TF_MHR"/>
    <property type="match status" value="1"/>
</dbReference>
<evidence type="ECO:0000313" key="7">
    <source>
        <dbReference type="Proteomes" id="UP000187455"/>
    </source>
</evidence>
<dbReference type="Proteomes" id="UP000187455">
    <property type="component" value="Unassembled WGS sequence"/>
</dbReference>
<dbReference type="GO" id="GO:0005634">
    <property type="term" value="C:nucleus"/>
    <property type="evidence" value="ECO:0007669"/>
    <property type="project" value="UniProtKB-SubCell"/>
</dbReference>
<evidence type="ECO:0000256" key="3">
    <source>
        <dbReference type="ARBA" id="ARBA00023015"/>
    </source>
</evidence>
<comment type="subcellular location">
    <subcellularLocation>
        <location evidence="1">Nucleus</location>
    </subcellularLocation>
</comment>
<dbReference type="AlphaFoldDB" id="A0A1R0GST3"/>
<evidence type="ECO:0000256" key="5">
    <source>
        <dbReference type="ARBA" id="ARBA00023242"/>
    </source>
</evidence>
<sequence length="672" mass="78348">MIPACVPDFLKNLKNESYPNYFFYAFLSIGSKYMLDDSFPNKASERREYGKFAYSLIKQEKDNNSPMYIWACLLLSLNFWLFFDETSTLEVMALIPISYFRAVISSRLYMMDNKPKHISRQNTHELEFERRVFWSFYILIRYRYVFGPGFVSLHDRDISVLLPSKDFTYRYGPTQNYPKEGIPISSLVNTSEFDLFKQDIASYTIKIMSLFGRIAIFTKCRWLKKNRFDKSYNNQFLPLKNSLSQLKKYLSIHYPDTNFNGRDFTIPGISRVMNEDLDYKVAKYLDMQMLHNITIFLFQSELVKIKDLPLDPERIRIAKIECLRAAMHQAELLSLEKVIGLQVEDITATSHWKVNTIITLLNVSFVEYNHLGTNASEAYNSLLKVYDSLKSDFLTAEIISNLFSNIYQIKRKSIIKNEKNPQLQNKMKLYSITEADLNPWFVPKYSLLFSFNCCFSSNYSTLDSSEYLEIPSSALPTPVYNKPQKSSSKSRKMRVSKIKPPDLNNIYKRNKSFYTFKSEIFVNNFFPNIPKQITQTENQDQPLEAPKKAHKFIPIPHTKIDNSYEYQHEFKIDLKPGQISSTDKTTNKISVGRLVDDFKIIEKPIIVNRVSRRADKSSLESHLRVSGYTSKFDKGENHFSNFIYQTPVPVGNKLSNRKAKISNLINYNPSPG</sequence>
<evidence type="ECO:0000256" key="2">
    <source>
        <dbReference type="ARBA" id="ARBA00022723"/>
    </source>
</evidence>
<comment type="caution">
    <text evidence="6">The sequence shown here is derived from an EMBL/GenBank/DDBJ whole genome shotgun (WGS) entry which is preliminary data.</text>
</comment>
<evidence type="ECO:0000256" key="4">
    <source>
        <dbReference type="ARBA" id="ARBA00023163"/>
    </source>
</evidence>
<keyword evidence="7" id="KW-1185">Reference proteome</keyword>
<accession>A0A1R0GST3</accession>
<organism evidence="6 7">
    <name type="scientific">Smittium mucronatum</name>
    <dbReference type="NCBI Taxonomy" id="133383"/>
    <lineage>
        <taxon>Eukaryota</taxon>
        <taxon>Fungi</taxon>
        <taxon>Fungi incertae sedis</taxon>
        <taxon>Zoopagomycota</taxon>
        <taxon>Kickxellomycotina</taxon>
        <taxon>Harpellomycetes</taxon>
        <taxon>Harpellales</taxon>
        <taxon>Legeriomycetaceae</taxon>
        <taxon>Smittium</taxon>
    </lineage>
</organism>
<keyword evidence="4" id="KW-0804">Transcription</keyword>
<dbReference type="OrthoDB" id="5571816at2759"/>
<proteinExistence type="predicted"/>
<dbReference type="InterPro" id="IPR050815">
    <property type="entry name" value="TF_fung"/>
</dbReference>
<protein>
    <recommendedName>
        <fullName evidence="8">Transcription factor domain-containing protein</fullName>
    </recommendedName>
</protein>
<name>A0A1R0GST3_9FUNG</name>
<dbReference type="GO" id="GO:0046872">
    <property type="term" value="F:metal ion binding"/>
    <property type="evidence" value="ECO:0007669"/>
    <property type="project" value="UniProtKB-KW"/>
</dbReference>
<evidence type="ECO:0000256" key="1">
    <source>
        <dbReference type="ARBA" id="ARBA00004123"/>
    </source>
</evidence>
<dbReference type="GO" id="GO:0000981">
    <property type="term" value="F:DNA-binding transcription factor activity, RNA polymerase II-specific"/>
    <property type="evidence" value="ECO:0007669"/>
    <property type="project" value="InterPro"/>
</dbReference>
<dbReference type="PANTHER" id="PTHR47338">
    <property type="entry name" value="ZN(II)2CYS6 TRANSCRIPTION FACTOR (EUROFUNG)-RELATED"/>
    <property type="match status" value="1"/>
</dbReference>
<dbReference type="PANTHER" id="PTHR47338:SF5">
    <property type="entry name" value="ZN(II)2CYS6 TRANSCRIPTION FACTOR (EUROFUNG)"/>
    <property type="match status" value="1"/>
</dbReference>
<keyword evidence="3" id="KW-0805">Transcription regulation</keyword>
<gene>
    <name evidence="6" type="ORF">AYI68_g5971</name>
</gene>
<reference evidence="6 7" key="1">
    <citation type="journal article" date="2016" name="Mol. Biol. Evol.">
        <title>Genome-Wide Survey of Gut Fungi (Harpellales) Reveals the First Horizontally Transferred Ubiquitin Gene from a Mosquito Host.</title>
        <authorList>
            <person name="Wang Y."/>
            <person name="White M.M."/>
            <person name="Kvist S."/>
            <person name="Moncalvo J.M."/>
        </authorList>
    </citation>
    <scope>NUCLEOTIDE SEQUENCE [LARGE SCALE GENOMIC DNA]</scope>
    <source>
        <strain evidence="6 7">ALG-7-W6</strain>
    </source>
</reference>
<keyword evidence="2" id="KW-0479">Metal-binding</keyword>
<keyword evidence="5" id="KW-0539">Nucleus</keyword>